<keyword evidence="1" id="KW-0472">Membrane</keyword>
<evidence type="ECO:0000313" key="2">
    <source>
        <dbReference type="EMBL" id="GIF71387.1"/>
    </source>
</evidence>
<feature type="transmembrane region" description="Helical" evidence="1">
    <location>
        <begin position="373"/>
        <end position="392"/>
    </location>
</feature>
<keyword evidence="1" id="KW-0812">Transmembrane</keyword>
<feature type="transmembrane region" description="Helical" evidence="1">
    <location>
        <begin position="106"/>
        <end position="128"/>
    </location>
</feature>
<reference evidence="2 3" key="1">
    <citation type="submission" date="2021-01" db="EMBL/GenBank/DDBJ databases">
        <title>Whole genome shotgun sequence of Asanoa siamensis NBRC 107932.</title>
        <authorList>
            <person name="Komaki H."/>
            <person name="Tamura T."/>
        </authorList>
    </citation>
    <scope>NUCLEOTIDE SEQUENCE [LARGE SCALE GENOMIC DNA]</scope>
    <source>
        <strain evidence="2 3">NBRC 107932</strain>
    </source>
</reference>
<keyword evidence="3" id="KW-1185">Reference proteome</keyword>
<gene>
    <name evidence="2" type="ORF">Asi02nite_09050</name>
</gene>
<feature type="transmembrane region" description="Helical" evidence="1">
    <location>
        <begin position="189"/>
        <end position="218"/>
    </location>
</feature>
<dbReference type="EMBL" id="BONE01000005">
    <property type="protein sequence ID" value="GIF71387.1"/>
    <property type="molecule type" value="Genomic_DNA"/>
</dbReference>
<dbReference type="RefSeq" id="WP_203710877.1">
    <property type="nucleotide sequence ID" value="NZ_BONE01000005.1"/>
</dbReference>
<evidence type="ECO:0008006" key="4">
    <source>
        <dbReference type="Google" id="ProtNLM"/>
    </source>
</evidence>
<evidence type="ECO:0000313" key="3">
    <source>
        <dbReference type="Proteomes" id="UP000604117"/>
    </source>
</evidence>
<protein>
    <recommendedName>
        <fullName evidence="4">Dolichyl-phosphate-mannose-protein mannosyltransferase</fullName>
    </recommendedName>
</protein>
<feature type="transmembrane region" description="Helical" evidence="1">
    <location>
        <begin position="344"/>
        <end position="367"/>
    </location>
</feature>
<proteinExistence type="predicted"/>
<feature type="transmembrane region" description="Helical" evidence="1">
    <location>
        <begin position="34"/>
        <end position="52"/>
    </location>
</feature>
<evidence type="ECO:0000256" key="1">
    <source>
        <dbReference type="SAM" id="Phobius"/>
    </source>
</evidence>
<feature type="transmembrane region" description="Helical" evidence="1">
    <location>
        <begin position="230"/>
        <end position="248"/>
    </location>
</feature>
<comment type="caution">
    <text evidence="2">The sequence shown here is derived from an EMBL/GenBank/DDBJ whole genome shotgun (WGS) entry which is preliminary data.</text>
</comment>
<organism evidence="2 3">
    <name type="scientific">Asanoa siamensis</name>
    <dbReference type="NCBI Taxonomy" id="926357"/>
    <lineage>
        <taxon>Bacteria</taxon>
        <taxon>Bacillati</taxon>
        <taxon>Actinomycetota</taxon>
        <taxon>Actinomycetes</taxon>
        <taxon>Micromonosporales</taxon>
        <taxon>Micromonosporaceae</taxon>
        <taxon>Asanoa</taxon>
    </lineage>
</organism>
<accession>A0ABQ4CJB1</accession>
<sequence>MDGNITAVIPAVPAAGQETVDDRPAPRRGRWRRILLEALAPLALVVITFVIHDVPTAIRLPYWLDEAWVAASTRLPLHDLPTTTSSTPIGWSALLRLIPDLDWLRLLPIAFLVLSVLGGYALAAVLPWPSTVHRVVAGLVTGVAVALVPAQHLRHDLKQYTADAAVTLALLALAGFVEAKWSRKRLGLLLGAACVGVLISHTTTLVGGCVAGGLVLAALAKRQWRQALEATVTGAVMLVVFGLSYFGLAKGGDNAAMANYWDDYFPKVGELPGYIDGRATSLQPYLGTNWMLLLVLALAGIVTVGLLGRPAMAGAALLLLPAAVVAGVVRMYPLLDLRTSHFLLVWLVAFAAIGVAGIGTLVGRLLLARRSPAGASVVAAALAVALLGGYAYRTSDWFRFDGWEFGVRSPATSENTRQPVAFVWANRKPGDIVLVSGSASYGFATYWPAQPGYRLDQGVAVGWQPTYPDASIVMSTGRDAAAIHGAIVTATGMAAKAGPDAVVWVIRSHMNKTEKTVWKTELEKLTYDTTPTGGEAALRLTDW</sequence>
<feature type="transmembrane region" description="Helical" evidence="1">
    <location>
        <begin position="135"/>
        <end position="153"/>
    </location>
</feature>
<keyword evidence="1" id="KW-1133">Transmembrane helix</keyword>
<feature type="transmembrane region" description="Helical" evidence="1">
    <location>
        <begin position="313"/>
        <end position="332"/>
    </location>
</feature>
<dbReference type="Proteomes" id="UP000604117">
    <property type="component" value="Unassembled WGS sequence"/>
</dbReference>
<name>A0ABQ4CJB1_9ACTN</name>
<feature type="transmembrane region" description="Helical" evidence="1">
    <location>
        <begin position="290"/>
        <end position="307"/>
    </location>
</feature>